<keyword evidence="16" id="KW-1185">Reference proteome</keyword>
<dbReference type="AlphaFoldDB" id="A0A2T3AQ77"/>
<evidence type="ECO:0000313" key="16">
    <source>
        <dbReference type="Proteomes" id="UP000241818"/>
    </source>
</evidence>
<dbReference type="GO" id="GO:0000324">
    <property type="term" value="C:fungal-type vacuole"/>
    <property type="evidence" value="ECO:0007669"/>
    <property type="project" value="TreeGrafter"/>
</dbReference>
<keyword evidence="5" id="KW-0472">Membrane</keyword>
<organism evidence="15 16">
    <name type="scientific">Amorphotheca resinae ATCC 22711</name>
    <dbReference type="NCBI Taxonomy" id="857342"/>
    <lineage>
        <taxon>Eukaryota</taxon>
        <taxon>Fungi</taxon>
        <taxon>Dikarya</taxon>
        <taxon>Ascomycota</taxon>
        <taxon>Pezizomycotina</taxon>
        <taxon>Leotiomycetes</taxon>
        <taxon>Helotiales</taxon>
        <taxon>Amorphothecaceae</taxon>
        <taxon>Amorphotheca</taxon>
    </lineage>
</organism>
<dbReference type="EC" id="3.4.16.-" evidence="14"/>
<dbReference type="EMBL" id="KZ679019">
    <property type="protein sequence ID" value="PSS07155.1"/>
    <property type="molecule type" value="Genomic_DNA"/>
</dbReference>
<keyword evidence="4" id="KW-1003">Cell membrane</keyword>
<dbReference type="GO" id="GO:0006508">
    <property type="term" value="P:proteolysis"/>
    <property type="evidence" value="ECO:0007669"/>
    <property type="project" value="UniProtKB-KW"/>
</dbReference>
<dbReference type="Proteomes" id="UP000241818">
    <property type="component" value="Unassembled WGS sequence"/>
</dbReference>
<dbReference type="GO" id="GO:0098552">
    <property type="term" value="C:side of membrane"/>
    <property type="evidence" value="ECO:0007669"/>
    <property type="project" value="UniProtKB-KW"/>
</dbReference>
<keyword evidence="10" id="KW-0843">Virulence</keyword>
<dbReference type="PRINTS" id="PR00724">
    <property type="entry name" value="CRBOXYPTASEC"/>
</dbReference>
<dbReference type="RefSeq" id="XP_024716811.1">
    <property type="nucleotide sequence ID" value="XM_024865550.1"/>
</dbReference>
<proteinExistence type="inferred from homology"/>
<evidence type="ECO:0000256" key="10">
    <source>
        <dbReference type="ARBA" id="ARBA00023026"/>
    </source>
</evidence>
<evidence type="ECO:0000256" key="3">
    <source>
        <dbReference type="ARBA" id="ARBA00009431"/>
    </source>
</evidence>
<keyword evidence="6 14" id="KW-0121">Carboxypeptidase</keyword>
<dbReference type="Pfam" id="PF00450">
    <property type="entry name" value="Peptidase_S10"/>
    <property type="match status" value="1"/>
</dbReference>
<dbReference type="InterPro" id="IPR018202">
    <property type="entry name" value="Ser_caboxypep_ser_AS"/>
</dbReference>
<comment type="catalytic activity">
    <reaction evidence="1">
        <text>Preferential release of a C-terminal arginine or lysine residue.</text>
        <dbReference type="EC" id="3.4.16.6"/>
    </reaction>
</comment>
<dbReference type="InParanoid" id="A0A2T3AQ77"/>
<keyword evidence="11" id="KW-0325">Glycoprotein</keyword>
<evidence type="ECO:0000256" key="13">
    <source>
        <dbReference type="ARBA" id="ARBA00037356"/>
    </source>
</evidence>
<protein>
    <recommendedName>
        <fullName evidence="14">Carboxypeptidase</fullName>
        <ecNumber evidence="14">3.4.16.-</ecNumber>
    </recommendedName>
</protein>
<evidence type="ECO:0000256" key="4">
    <source>
        <dbReference type="ARBA" id="ARBA00022475"/>
    </source>
</evidence>
<keyword evidence="5" id="KW-0336">GPI-anchor</keyword>
<dbReference type="Gene3D" id="3.40.50.1820">
    <property type="entry name" value="alpha/beta hydrolase"/>
    <property type="match status" value="1"/>
</dbReference>
<evidence type="ECO:0000256" key="1">
    <source>
        <dbReference type="ARBA" id="ARBA00001003"/>
    </source>
</evidence>
<dbReference type="GO" id="GO:0005886">
    <property type="term" value="C:plasma membrane"/>
    <property type="evidence" value="ECO:0007669"/>
    <property type="project" value="UniProtKB-SubCell"/>
</dbReference>
<evidence type="ECO:0000256" key="12">
    <source>
        <dbReference type="ARBA" id="ARBA00023288"/>
    </source>
</evidence>
<gene>
    <name evidence="15" type="ORF">M430DRAFT_271993</name>
</gene>
<dbReference type="PROSITE" id="PS00560">
    <property type="entry name" value="CARBOXYPEPT_SER_HIS"/>
    <property type="match status" value="1"/>
</dbReference>
<reference evidence="15 16" key="1">
    <citation type="journal article" date="2018" name="New Phytol.">
        <title>Comparative genomics and transcriptomics depict ericoid mycorrhizal fungi as versatile saprotrophs and plant mutualists.</title>
        <authorList>
            <person name="Martino E."/>
            <person name="Morin E."/>
            <person name="Grelet G.A."/>
            <person name="Kuo A."/>
            <person name="Kohler A."/>
            <person name="Daghino S."/>
            <person name="Barry K.W."/>
            <person name="Cichocki N."/>
            <person name="Clum A."/>
            <person name="Dockter R.B."/>
            <person name="Hainaut M."/>
            <person name="Kuo R.C."/>
            <person name="LaButti K."/>
            <person name="Lindahl B.D."/>
            <person name="Lindquist E.A."/>
            <person name="Lipzen A."/>
            <person name="Khouja H.R."/>
            <person name="Magnuson J."/>
            <person name="Murat C."/>
            <person name="Ohm R.A."/>
            <person name="Singer S.W."/>
            <person name="Spatafora J.W."/>
            <person name="Wang M."/>
            <person name="Veneault-Fourrey C."/>
            <person name="Henrissat B."/>
            <person name="Grigoriev I.V."/>
            <person name="Martin F.M."/>
            <person name="Perotto S."/>
        </authorList>
    </citation>
    <scope>NUCLEOTIDE SEQUENCE [LARGE SCALE GENOMIC DNA]</scope>
    <source>
        <strain evidence="15 16">ATCC 22711</strain>
    </source>
</reference>
<evidence type="ECO:0000256" key="11">
    <source>
        <dbReference type="ARBA" id="ARBA00023180"/>
    </source>
</evidence>
<dbReference type="SUPFAM" id="SSF53474">
    <property type="entry name" value="alpha/beta-Hydrolases"/>
    <property type="match status" value="1"/>
</dbReference>
<dbReference type="GO" id="GO:0004185">
    <property type="term" value="F:serine-type carboxypeptidase activity"/>
    <property type="evidence" value="ECO:0007669"/>
    <property type="project" value="UniProtKB-UniRule"/>
</dbReference>
<accession>A0A2T3AQ77</accession>
<dbReference type="OrthoDB" id="443318at2759"/>
<evidence type="ECO:0000313" key="15">
    <source>
        <dbReference type="EMBL" id="PSS07155.1"/>
    </source>
</evidence>
<evidence type="ECO:0000256" key="8">
    <source>
        <dbReference type="ARBA" id="ARBA00022729"/>
    </source>
</evidence>
<comment type="similarity">
    <text evidence="3 14">Belongs to the peptidase S10 family.</text>
</comment>
<evidence type="ECO:0000256" key="5">
    <source>
        <dbReference type="ARBA" id="ARBA00022622"/>
    </source>
</evidence>
<feature type="chain" id="PRO_5015373686" description="Carboxypeptidase" evidence="14">
    <location>
        <begin position="26"/>
        <end position="616"/>
    </location>
</feature>
<evidence type="ECO:0000256" key="6">
    <source>
        <dbReference type="ARBA" id="ARBA00022645"/>
    </source>
</evidence>
<evidence type="ECO:0000256" key="14">
    <source>
        <dbReference type="RuleBase" id="RU361156"/>
    </source>
</evidence>
<evidence type="ECO:0000256" key="9">
    <source>
        <dbReference type="ARBA" id="ARBA00022801"/>
    </source>
</evidence>
<evidence type="ECO:0000256" key="2">
    <source>
        <dbReference type="ARBA" id="ARBA00004609"/>
    </source>
</evidence>
<keyword evidence="7 14" id="KW-0645">Protease</keyword>
<dbReference type="GeneID" id="36573631"/>
<dbReference type="STRING" id="857342.A0A2T3AQ77"/>
<dbReference type="InterPro" id="IPR001563">
    <property type="entry name" value="Peptidase_S10"/>
</dbReference>
<feature type="signal peptide" evidence="14">
    <location>
        <begin position="1"/>
        <end position="25"/>
    </location>
</feature>
<comment type="function">
    <text evidence="13">Extracellular serine carboxypeptidase that contributes to pathogenicity.</text>
</comment>
<dbReference type="PANTHER" id="PTHR11802">
    <property type="entry name" value="SERINE PROTEASE FAMILY S10 SERINE CARBOXYPEPTIDASE"/>
    <property type="match status" value="1"/>
</dbReference>
<keyword evidence="8 14" id="KW-0732">Signal</keyword>
<dbReference type="PROSITE" id="PS00131">
    <property type="entry name" value="CARBOXYPEPT_SER_SER"/>
    <property type="match status" value="1"/>
</dbReference>
<keyword evidence="9 14" id="KW-0378">Hydrolase</keyword>
<dbReference type="InterPro" id="IPR033124">
    <property type="entry name" value="Ser_caboxypep_his_AS"/>
</dbReference>
<name>A0A2T3AQ77_AMORE</name>
<comment type="subcellular location">
    <subcellularLocation>
        <location evidence="2">Cell membrane</location>
        <topology evidence="2">Lipid-anchor</topology>
        <topology evidence="2">GPI-anchor</topology>
    </subcellularLocation>
</comment>
<dbReference type="InterPro" id="IPR029058">
    <property type="entry name" value="AB_hydrolase_fold"/>
</dbReference>
<evidence type="ECO:0000256" key="7">
    <source>
        <dbReference type="ARBA" id="ARBA00022670"/>
    </source>
</evidence>
<sequence>MRSIYCHLAFFPLFLEPILSTPTEAQYFPPVSQGVVTLQSKFHEGITISYKEPGICETTPGVKSYSGYVHLPAGFLQADWEDSQDYPINTFFWFFESRKDPANAPLSIWLNGGPGGSSMMGLLQENGPCFVGSDSNSTYLNPYSWNNEVNMLYIDQPVQAGFSYDVATKCTVNLISEDDFRPQTQVGDFSQGVPIQNTTFLIGTMGSQSKRSTANTTAHAAHAIWHFAQTWFEEFPFYKPNDEKINIWTESYGGRYGPGFASFFEEQNEKIANGAIAGPGAHYLHLDTLGIINGCIDRVCLAMGYADMAYNNTYGIQAYSESMYQKTVENYTAPGGCQDKLLKCRELAAERDPKNLGGDEEVNAICLEVRDCYNAILTNPYLDTNNYGWYDIAHPRADPTPEPYLRGFLNQHWVQSALGVPVNYTASSQAVSGAFSDTSDFSRSDSLEQITYLLEKGVKVSLVYGDRDFACNWIAGERTSLAIEYSGSAEFRGAGYMPIITNSTYIGGQVRQYGNLSFSRVYQAGHEVPWYQPETAYELFMRALFNKDMATGLLPIRDDYQTVGPASTWHIKNEIPERPEPVCYILAPSTCTKEQYDTVINGTAIIENYIVVGATE</sequence>
<keyword evidence="12" id="KW-0449">Lipoprotein</keyword>
<dbReference type="PANTHER" id="PTHR11802:SF189">
    <property type="entry name" value="CARBOXYPEPTIDASE"/>
    <property type="match status" value="1"/>
</dbReference>